<gene>
    <name evidence="1" type="ORF">M2350_003735</name>
</gene>
<evidence type="ECO:0000313" key="1">
    <source>
        <dbReference type="EMBL" id="MCS3921286.1"/>
    </source>
</evidence>
<keyword evidence="2" id="KW-1185">Reference proteome</keyword>
<accession>A0ABT2ETJ6</accession>
<comment type="caution">
    <text evidence="1">The sequence shown here is derived from an EMBL/GenBank/DDBJ whole genome shotgun (WGS) entry which is preliminary data.</text>
</comment>
<name>A0ABT2ETJ6_9BACT</name>
<reference evidence="1 2" key="1">
    <citation type="submission" date="2022-08" db="EMBL/GenBank/DDBJ databases">
        <title>Bacterial and archaeal communities from various locations to study Microbial Dark Matter (Phase II).</title>
        <authorList>
            <person name="Stepanauskas R."/>
        </authorList>
    </citation>
    <scope>NUCLEOTIDE SEQUENCE [LARGE SCALE GENOMIC DNA]</scope>
    <source>
        <strain evidence="1 2">PD1</strain>
    </source>
</reference>
<dbReference type="RefSeq" id="WP_259102352.1">
    <property type="nucleotide sequence ID" value="NZ_CP130454.1"/>
</dbReference>
<sequence>MKILYYAIFTFMLVFTFTSLSLNDRDIQKILKGKVILRLHYRERTKNYLGKPYTIGMFKFEHGALYSGDFVGTDWDGNIYIFDPIDVDLHVLKRFNKRGLFMESWDPINAKRGCGVAVTKDGYIWLGLRWVVEERPNGWPIVVYRSGIKKPVMDWRYKLPKAIDEKVRAILKETGFEWKKWEELPDYDFATNDWYFAIYGPQYAQDRVAFELLAGFLRHENQIARVLWVLISSDGKYLFEAKVKTGLSYYLSPDGKIWKHDSDFNLRKWTWSKFWLWERSKERNEPLIDRTKEPWMSLIGKRSYVPIIDMDAIGNIYVFLERFIQSNKQKIIVKSNKIVVNNNREFTLIVLSRKHHLIFHLPWRPVFESQVFPDYWIHPLPDGSGFYRIEYREREAVIYFHPLPSQKR</sequence>
<evidence type="ECO:0000313" key="2">
    <source>
        <dbReference type="Proteomes" id="UP001204798"/>
    </source>
</evidence>
<dbReference type="Proteomes" id="UP001204798">
    <property type="component" value="Unassembled WGS sequence"/>
</dbReference>
<organism evidence="1 2">
    <name type="scientific">Candidatus Fervidibacter sacchari</name>
    <dbReference type="NCBI Taxonomy" id="1448929"/>
    <lineage>
        <taxon>Bacteria</taxon>
        <taxon>Candidatus Fervidibacterota</taxon>
        <taxon>Candidatus Fervidibacter</taxon>
    </lineage>
</organism>
<proteinExistence type="predicted"/>
<evidence type="ECO:0008006" key="3">
    <source>
        <dbReference type="Google" id="ProtNLM"/>
    </source>
</evidence>
<protein>
    <recommendedName>
        <fullName evidence="3">6-bladed beta-propeller</fullName>
    </recommendedName>
</protein>
<dbReference type="EMBL" id="JANUCP010000012">
    <property type="protein sequence ID" value="MCS3921286.1"/>
    <property type="molecule type" value="Genomic_DNA"/>
</dbReference>